<dbReference type="AlphaFoldDB" id="C9YD87"/>
<evidence type="ECO:0000259" key="7">
    <source>
        <dbReference type="PROSITE" id="PS51352"/>
    </source>
</evidence>
<dbReference type="PROSITE" id="PS00194">
    <property type="entry name" value="THIOREDOXIN_1"/>
    <property type="match status" value="1"/>
</dbReference>
<keyword evidence="5" id="KW-0676">Redox-active center</keyword>
<dbReference type="PROSITE" id="PS51352">
    <property type="entry name" value="THIOREDOXIN_2"/>
    <property type="match status" value="1"/>
</dbReference>
<dbReference type="GO" id="GO:0006950">
    <property type="term" value="P:response to stress"/>
    <property type="evidence" value="ECO:0007669"/>
    <property type="project" value="UniProtKB-ARBA"/>
</dbReference>
<dbReference type="PANTHER" id="PTHR45663:SF11">
    <property type="entry name" value="GEO12009P1"/>
    <property type="match status" value="1"/>
</dbReference>
<protein>
    <recommendedName>
        <fullName evidence="6">Thioredoxin</fullName>
    </recommendedName>
</protein>
<dbReference type="Gene3D" id="3.40.30.10">
    <property type="entry name" value="Glutaredoxin"/>
    <property type="match status" value="1"/>
</dbReference>
<dbReference type="Pfam" id="PF14561">
    <property type="entry name" value="TPR_20"/>
    <property type="match status" value="1"/>
</dbReference>
<dbReference type="InterPro" id="IPR017937">
    <property type="entry name" value="Thioredoxin_CS"/>
</dbReference>
<dbReference type="NCBIfam" id="TIGR01068">
    <property type="entry name" value="thioredoxin"/>
    <property type="match status" value="1"/>
</dbReference>
<dbReference type="Pfam" id="PF14559">
    <property type="entry name" value="TPR_19"/>
    <property type="match status" value="1"/>
</dbReference>
<dbReference type="PANTHER" id="PTHR45663">
    <property type="entry name" value="GEO12009P1"/>
    <property type="match status" value="1"/>
</dbReference>
<evidence type="ECO:0000256" key="1">
    <source>
        <dbReference type="ARBA" id="ARBA00008987"/>
    </source>
</evidence>
<evidence type="ECO:0000256" key="3">
    <source>
        <dbReference type="ARBA" id="ARBA00022982"/>
    </source>
</evidence>
<accession>C9YD87</accession>
<evidence type="ECO:0000256" key="4">
    <source>
        <dbReference type="ARBA" id="ARBA00023157"/>
    </source>
</evidence>
<sequence>MDFIVEFYFFTPSYLPMIDVTLENFETEVIAASHQVPVLVDFWAPWCGPCKTLGPLLEKVEADYGGRFKLVKIDSDQEQQLAQAFGIRSIPTCVLMINGKPADGFMGAVPESKLKEFLDKHVPTEEVLEAEADVEDAQSLAQAGDPRAALQKLHEALTLNPGNDDARYDYVKLLIENDMIEDAEAALAPTLAYIPKQQRFEALAQFLDAIKFVLTDDKGLWTPAQFDEVIASNKRDFDTRLAKARVLMVGGDWTGSMDELLEIIMRDKAWNNEVPRKTFVAILELLTPPKPKADPAAAGKTAGGIEVLGKVVAEQDPQAQLVASYRRKLSMALN</sequence>
<dbReference type="InterPro" id="IPR011990">
    <property type="entry name" value="TPR-like_helical_dom_sf"/>
</dbReference>
<name>C9YD87_CURXX</name>
<evidence type="ECO:0000313" key="8">
    <source>
        <dbReference type="EMBL" id="CBA31060.1"/>
    </source>
</evidence>
<dbReference type="Pfam" id="PF00085">
    <property type="entry name" value="Thioredoxin"/>
    <property type="match status" value="1"/>
</dbReference>
<dbReference type="InterPro" id="IPR036249">
    <property type="entry name" value="Thioredoxin-like_sf"/>
</dbReference>
<keyword evidence="4" id="KW-1015">Disulfide bond</keyword>
<dbReference type="SUPFAM" id="SSF48452">
    <property type="entry name" value="TPR-like"/>
    <property type="match status" value="1"/>
</dbReference>
<dbReference type="GO" id="GO:0015035">
    <property type="term" value="F:protein-disulfide reductase activity"/>
    <property type="evidence" value="ECO:0007669"/>
    <property type="project" value="UniProtKB-UniRule"/>
</dbReference>
<keyword evidence="3" id="KW-0249">Electron transport</keyword>
<proteinExistence type="inferred from homology"/>
<organism evidence="8">
    <name type="scientific">Curvibacter symbiont subsp. Hydra magnipapillata</name>
    <dbReference type="NCBI Taxonomy" id="667019"/>
    <lineage>
        <taxon>Bacteria</taxon>
        <taxon>Pseudomonadati</taxon>
        <taxon>Pseudomonadota</taxon>
        <taxon>Betaproteobacteria</taxon>
        <taxon>Burkholderiales</taxon>
        <taxon>Comamonadaceae</taxon>
        <taxon>Curvibacter</taxon>
    </lineage>
</organism>
<dbReference type="CDD" id="cd02956">
    <property type="entry name" value="ybbN"/>
    <property type="match status" value="1"/>
</dbReference>
<dbReference type="SUPFAM" id="SSF52833">
    <property type="entry name" value="Thioredoxin-like"/>
    <property type="match status" value="1"/>
</dbReference>
<dbReference type="FunFam" id="3.40.30.10:FF:000001">
    <property type="entry name" value="Thioredoxin"/>
    <property type="match status" value="1"/>
</dbReference>
<evidence type="ECO:0000256" key="2">
    <source>
        <dbReference type="ARBA" id="ARBA00022448"/>
    </source>
</evidence>
<dbReference type="InterPro" id="IPR005746">
    <property type="entry name" value="Thioredoxin"/>
</dbReference>
<evidence type="ECO:0000256" key="5">
    <source>
        <dbReference type="ARBA" id="ARBA00023284"/>
    </source>
</evidence>
<feature type="domain" description="Thioredoxin" evidence="7">
    <location>
        <begin position="11"/>
        <end position="123"/>
    </location>
</feature>
<dbReference type="GO" id="GO:0005829">
    <property type="term" value="C:cytosol"/>
    <property type="evidence" value="ECO:0007669"/>
    <property type="project" value="TreeGrafter"/>
</dbReference>
<reference evidence="8" key="1">
    <citation type="journal article" date="2010" name="Nature">
        <title>The Dynamic genome of Hydra.</title>
        <authorList>
            <person name="Chapman J.A."/>
            <person name="Kirkness E.F."/>
            <person name="Simakov O."/>
            <person name="Hampson S.E."/>
            <person name="Mitros T."/>
            <person name="Weinmaier T."/>
            <person name="Rattei T."/>
            <person name="Balasubramanian P.G."/>
            <person name="Borman J."/>
            <person name="Busam D."/>
            <person name="Disbennett K."/>
            <person name="Pfannkoch C."/>
            <person name="Sumin N."/>
            <person name="Sutton G."/>
            <person name="Viswanathan L."/>
            <person name="Walenz B."/>
            <person name="Goodstein D.M."/>
            <person name="Hellsten U."/>
            <person name="Kawashima T."/>
            <person name="Prochnik S.E."/>
            <person name="Putnam N.H."/>
            <person name="Shu S."/>
            <person name="Blumberg B."/>
            <person name="Dana C.E."/>
            <person name="Gee L."/>
            <person name="Kibler D.F."/>
            <person name="Law L."/>
            <person name="Lindgens D."/>
            <person name="Martinez D.E."/>
            <person name="Peng J."/>
            <person name="Wigge P.A."/>
            <person name="Bertulat B."/>
            <person name="Guder C."/>
            <person name="Nakamura Y."/>
            <person name="Ozbek S."/>
            <person name="Watanabe H."/>
            <person name="Khalturin K."/>
            <person name="Hemmrich G."/>
            <person name="Franke A."/>
            <person name="Augustin R."/>
            <person name="Fraune S."/>
            <person name="Hayakawa E."/>
            <person name="Hayakawa S."/>
            <person name="Hirose M."/>
            <person name="Hwang J."/>
            <person name="Ikeo K."/>
            <person name="Nishimiya-Fujisawa C."/>
            <person name="Ogura A."/>
            <person name="Takahashi T."/>
            <person name="Steinmetz P.R."/>
            <person name="Zhang X."/>
            <person name="Aufschnaiter R."/>
            <person name="Eder M.K."/>
            <person name="Gorny A.K."/>
            <person name="Salvenmoser W."/>
            <person name="Heimberg A.M."/>
            <person name="Wheeler B.M."/>
            <person name="Peterson K.J."/>
            <person name="Boettger A."/>
            <person name="Tischler P."/>
            <person name="Wolf A."/>
            <person name="Gojobori T."/>
            <person name="Remington K.A."/>
            <person name="Strausberg R.L."/>
            <person name="Venter J."/>
            <person name="Technau U."/>
            <person name="Hobmayer B."/>
            <person name="Bosch T.C."/>
            <person name="Holstein T.W."/>
            <person name="Fujisawa T."/>
            <person name="Bode H.R."/>
            <person name="David C.N."/>
            <person name="Rokhsar D.S."/>
            <person name="Steele R.E."/>
        </authorList>
    </citation>
    <scope>NUCLEOTIDE SEQUENCE</scope>
</reference>
<dbReference type="EMBL" id="FN543105">
    <property type="protein sequence ID" value="CBA31060.1"/>
    <property type="molecule type" value="Genomic_DNA"/>
</dbReference>
<keyword evidence="2" id="KW-0813">Transport</keyword>
<dbReference type="GO" id="GO:0045454">
    <property type="term" value="P:cell redox homeostasis"/>
    <property type="evidence" value="ECO:0007669"/>
    <property type="project" value="TreeGrafter"/>
</dbReference>
<evidence type="ECO:0000256" key="6">
    <source>
        <dbReference type="NCBIfam" id="TIGR01068"/>
    </source>
</evidence>
<dbReference type="Gene3D" id="1.25.40.10">
    <property type="entry name" value="Tetratricopeptide repeat domain"/>
    <property type="match status" value="2"/>
</dbReference>
<dbReference type="PRINTS" id="PR00421">
    <property type="entry name" value="THIOREDOXIN"/>
</dbReference>
<dbReference type="InterPro" id="IPR013766">
    <property type="entry name" value="Thioredoxin_domain"/>
</dbReference>
<gene>
    <name evidence="8" type="ORF">Csp_C26660</name>
</gene>
<comment type="similarity">
    <text evidence="1">Belongs to the thioredoxin family.</text>
</comment>